<name>A0AAN9C487_9TELE</name>
<comment type="caution">
    <text evidence="1">The sequence shown here is derived from an EMBL/GenBank/DDBJ whole genome shotgun (WGS) entry which is preliminary data.</text>
</comment>
<evidence type="ECO:0000313" key="1">
    <source>
        <dbReference type="EMBL" id="KAK7121531.1"/>
    </source>
</evidence>
<dbReference type="AlphaFoldDB" id="A0AAN9C487"/>
<organism evidence="1 2">
    <name type="scientific">Phoxinus phoxinus</name>
    <name type="common">Eurasian minnow</name>
    <dbReference type="NCBI Taxonomy" id="58324"/>
    <lineage>
        <taxon>Eukaryota</taxon>
        <taxon>Metazoa</taxon>
        <taxon>Chordata</taxon>
        <taxon>Craniata</taxon>
        <taxon>Vertebrata</taxon>
        <taxon>Euteleostomi</taxon>
        <taxon>Actinopterygii</taxon>
        <taxon>Neopterygii</taxon>
        <taxon>Teleostei</taxon>
        <taxon>Ostariophysi</taxon>
        <taxon>Cypriniformes</taxon>
        <taxon>Leuciscidae</taxon>
        <taxon>Phoxininae</taxon>
        <taxon>Phoxinus</taxon>
    </lineage>
</organism>
<evidence type="ECO:0000313" key="2">
    <source>
        <dbReference type="Proteomes" id="UP001364617"/>
    </source>
</evidence>
<keyword evidence="2" id="KW-1185">Reference proteome</keyword>
<gene>
    <name evidence="1" type="ORF">R3I93_022576</name>
</gene>
<sequence length="73" mass="7948">MGLAINTQSGSSLSDTIRGLEFCAGKGSLKFPSFCSEQHFPELWPGKCVSAWQLGCGKTMGRNWWSFAAKGFI</sequence>
<accession>A0AAN9C487</accession>
<proteinExistence type="predicted"/>
<reference evidence="1 2" key="1">
    <citation type="submission" date="2024-02" db="EMBL/GenBank/DDBJ databases">
        <title>Chromosome-level genome assembly of the Eurasian Minnow (Phoxinus phoxinus).</title>
        <authorList>
            <person name="Oriowo T.O."/>
            <person name="Martin S."/>
            <person name="Stange M."/>
            <person name="Chrysostomakis Y."/>
            <person name="Brown T."/>
            <person name="Winkler S."/>
            <person name="Kukowka S."/>
            <person name="Myers E.W."/>
            <person name="Bohne A."/>
        </authorList>
    </citation>
    <scope>NUCLEOTIDE SEQUENCE [LARGE SCALE GENOMIC DNA]</scope>
    <source>
        <strain evidence="1">ZFMK-TIS-60720</strain>
        <tissue evidence="1">Whole Organism</tissue>
    </source>
</reference>
<dbReference type="Proteomes" id="UP001364617">
    <property type="component" value="Unassembled WGS sequence"/>
</dbReference>
<protein>
    <submittedName>
        <fullName evidence="1">Uncharacterized protein</fullName>
    </submittedName>
</protein>
<dbReference type="EMBL" id="JAYKXH010000025">
    <property type="protein sequence ID" value="KAK7121531.1"/>
    <property type="molecule type" value="Genomic_DNA"/>
</dbReference>